<accession>A0A3P6TAH0</accession>
<proteinExistence type="predicted"/>
<evidence type="ECO:0000313" key="1">
    <source>
        <dbReference type="EMBL" id="VDK77795.1"/>
    </source>
</evidence>
<dbReference type="Proteomes" id="UP000277928">
    <property type="component" value="Unassembled WGS sequence"/>
</dbReference>
<protein>
    <submittedName>
        <fullName evidence="1">Uncharacterized protein</fullName>
    </submittedName>
</protein>
<gene>
    <name evidence="1" type="ORF">NLS_LOCUS3805</name>
</gene>
<name>A0A3P6TAH0_LITSI</name>
<keyword evidence="2" id="KW-1185">Reference proteome</keyword>
<dbReference type="OMA" id="ILQKTMY"/>
<evidence type="ECO:0000313" key="2">
    <source>
        <dbReference type="Proteomes" id="UP000277928"/>
    </source>
</evidence>
<dbReference type="OrthoDB" id="5860861at2759"/>
<dbReference type="AlphaFoldDB" id="A0A3P6TAH0"/>
<reference evidence="1 2" key="1">
    <citation type="submission" date="2018-08" db="EMBL/GenBank/DDBJ databases">
        <authorList>
            <person name="Laetsch R D."/>
            <person name="Stevens L."/>
            <person name="Kumar S."/>
            <person name="Blaxter L. M."/>
        </authorList>
    </citation>
    <scope>NUCLEOTIDE SEQUENCE [LARGE SCALE GENOMIC DNA]</scope>
</reference>
<sequence>MSNIRPKPGFRLKTGIIDHQRAKLSWLAANTEPNRHPPAIAPTARSFRLTTKQPPQVPLIRHTNYQYPDYYYGKLPLNPTYPATYYAPNYRNAPPTYYSAYLPLSFVQPTHLPVSTMMEVISNILSILRKTVYRPNDGDDGNFNTVRNVTKQANFTNRLLSSTLLSSSLSSLLSSAGATTISGSGGEVGKGELDNVGQVKGIKGTGKVTFYSILTLKVVNLTLSAVFQVERVEKVTDSKSPEINETENATATITKTPTTAAAAASSTDDGSNLLGSLLSGRLDKVDWLGSLFGNQLPTKEEGSAMAQIFEGGIFGPAS</sequence>
<dbReference type="EMBL" id="UYRX01000220">
    <property type="protein sequence ID" value="VDK77795.1"/>
    <property type="molecule type" value="Genomic_DNA"/>
</dbReference>
<organism evidence="1 2">
    <name type="scientific">Litomosoides sigmodontis</name>
    <name type="common">Filarial nematode worm</name>
    <dbReference type="NCBI Taxonomy" id="42156"/>
    <lineage>
        <taxon>Eukaryota</taxon>
        <taxon>Metazoa</taxon>
        <taxon>Ecdysozoa</taxon>
        <taxon>Nematoda</taxon>
        <taxon>Chromadorea</taxon>
        <taxon>Rhabditida</taxon>
        <taxon>Spirurina</taxon>
        <taxon>Spiruromorpha</taxon>
        <taxon>Filarioidea</taxon>
        <taxon>Onchocercidae</taxon>
        <taxon>Litomosoides</taxon>
    </lineage>
</organism>